<name>A0A1M6MEG8_PARC5</name>
<evidence type="ECO:0000259" key="1">
    <source>
        <dbReference type="Pfam" id="PF07085"/>
    </source>
</evidence>
<protein>
    <submittedName>
        <fullName evidence="2">DRTGG domain-containing protein</fullName>
    </submittedName>
</protein>
<accession>A0A1M6MEG8</accession>
<dbReference type="EMBL" id="FRAG01000010">
    <property type="protein sequence ID" value="SHJ81871.1"/>
    <property type="molecule type" value="Genomic_DNA"/>
</dbReference>
<dbReference type="Pfam" id="PF07085">
    <property type="entry name" value="DRTGG"/>
    <property type="match status" value="1"/>
</dbReference>
<dbReference type="InterPro" id="IPR028979">
    <property type="entry name" value="Ser_kin/Pase_Hpr-like_N_sf"/>
</dbReference>
<evidence type="ECO:0000313" key="2">
    <source>
        <dbReference type="EMBL" id="SHJ81871.1"/>
    </source>
</evidence>
<organism evidence="2 3">
    <name type="scientific">Paramaledivibacter caminithermalis (strain DSM 15212 / CIP 107654 / DViRD3)</name>
    <name type="common">Clostridium caminithermale</name>
    <dbReference type="NCBI Taxonomy" id="1121301"/>
    <lineage>
        <taxon>Bacteria</taxon>
        <taxon>Bacillati</taxon>
        <taxon>Bacillota</taxon>
        <taxon>Clostridia</taxon>
        <taxon>Peptostreptococcales</taxon>
        <taxon>Caminicellaceae</taxon>
        <taxon>Paramaledivibacter</taxon>
    </lineage>
</organism>
<reference evidence="2 3" key="1">
    <citation type="submission" date="2016-11" db="EMBL/GenBank/DDBJ databases">
        <authorList>
            <person name="Jaros S."/>
            <person name="Januszkiewicz K."/>
            <person name="Wedrychowicz H."/>
        </authorList>
    </citation>
    <scope>NUCLEOTIDE SEQUENCE [LARGE SCALE GENOMIC DNA]</scope>
    <source>
        <strain evidence="2 3">DSM 15212</strain>
    </source>
</reference>
<evidence type="ECO:0000313" key="3">
    <source>
        <dbReference type="Proteomes" id="UP000184465"/>
    </source>
</evidence>
<dbReference type="SUPFAM" id="SSF75138">
    <property type="entry name" value="HprK N-terminal domain-like"/>
    <property type="match status" value="1"/>
</dbReference>
<dbReference type="Proteomes" id="UP000184465">
    <property type="component" value="Unassembled WGS sequence"/>
</dbReference>
<dbReference type="STRING" id="1121301.SAMN02745912_01202"/>
<dbReference type="AlphaFoldDB" id="A0A1M6MEG8"/>
<proteinExistence type="predicted"/>
<keyword evidence="3" id="KW-1185">Reference proteome</keyword>
<gene>
    <name evidence="2" type="ORF">SAMN02745912_01202</name>
</gene>
<dbReference type="Gene3D" id="3.40.1390.20">
    <property type="entry name" value="HprK N-terminal domain-like"/>
    <property type="match status" value="1"/>
</dbReference>
<dbReference type="InterPro" id="IPR010766">
    <property type="entry name" value="DRTGG"/>
</dbReference>
<dbReference type="OrthoDB" id="9800356at2"/>
<feature type="domain" description="DRTGG" evidence="1">
    <location>
        <begin position="6"/>
        <end position="103"/>
    </location>
</feature>
<sequence>MLVKDIKDKFDFKVVAGEKGLNNEVKGLYCCDLLSWVMSHAKERDAWITVQTHINIVAIASLLNLACIIVPEAIEVDEDTIEKANEENITIFSTDLDNFRIFSKFYEAGMR</sequence>